<comment type="caution">
    <text evidence="2">The sequence shown here is derived from an EMBL/GenBank/DDBJ whole genome shotgun (WGS) entry which is preliminary data.</text>
</comment>
<accession>A0ABR6CTY8</accession>
<evidence type="ECO:0000313" key="2">
    <source>
        <dbReference type="EMBL" id="MBA9028191.1"/>
    </source>
</evidence>
<sequence length="79" mass="9300">MQKLDALVRRLPENHPKRPLVEKDLAKRLAGYRGEKAVDYHLTEVSKKQSLILHDLRLKARTHYFQLDTIILTQSFIPH</sequence>
<dbReference type="EMBL" id="JACJHX010000012">
    <property type="protein sequence ID" value="MBA9028191.1"/>
    <property type="molecule type" value="Genomic_DNA"/>
</dbReference>
<dbReference type="RefSeq" id="WP_182503372.1">
    <property type="nucleotide sequence ID" value="NZ_JACJHX010000012.1"/>
</dbReference>
<evidence type="ECO:0000259" key="1">
    <source>
        <dbReference type="PROSITE" id="PS50965"/>
    </source>
</evidence>
<dbReference type="Proteomes" id="UP000626697">
    <property type="component" value="Unassembled WGS sequence"/>
</dbReference>
<evidence type="ECO:0000313" key="3">
    <source>
        <dbReference type="Proteomes" id="UP000626697"/>
    </source>
</evidence>
<name>A0ABR6CTY8_9BACI</name>
<proteinExistence type="predicted"/>
<feature type="domain" description="NERD" evidence="1">
    <location>
        <begin position="30"/>
        <end position="79"/>
    </location>
</feature>
<dbReference type="PROSITE" id="PS50965">
    <property type="entry name" value="NERD"/>
    <property type="match status" value="1"/>
</dbReference>
<keyword evidence="3" id="KW-1185">Reference proteome</keyword>
<organism evidence="2 3">
    <name type="scientific">Peribacillus huizhouensis</name>
    <dbReference type="NCBI Taxonomy" id="1501239"/>
    <lineage>
        <taxon>Bacteria</taxon>
        <taxon>Bacillati</taxon>
        <taxon>Bacillota</taxon>
        <taxon>Bacilli</taxon>
        <taxon>Bacillales</taxon>
        <taxon>Bacillaceae</taxon>
        <taxon>Peribacillus</taxon>
    </lineage>
</organism>
<dbReference type="InterPro" id="IPR011528">
    <property type="entry name" value="NERD"/>
</dbReference>
<dbReference type="Pfam" id="PF08378">
    <property type="entry name" value="NERD"/>
    <property type="match status" value="1"/>
</dbReference>
<reference evidence="2 3" key="1">
    <citation type="submission" date="2020-08" db="EMBL/GenBank/DDBJ databases">
        <title>Genomic Encyclopedia of Type Strains, Phase IV (KMG-IV): sequencing the most valuable type-strain genomes for metagenomic binning, comparative biology and taxonomic classification.</title>
        <authorList>
            <person name="Goeker M."/>
        </authorList>
    </citation>
    <scope>NUCLEOTIDE SEQUENCE [LARGE SCALE GENOMIC DNA]</scope>
    <source>
        <strain evidence="2 3">DSM 105481</strain>
    </source>
</reference>
<protein>
    <recommendedName>
        <fullName evidence="1">NERD domain-containing protein</fullName>
    </recommendedName>
</protein>
<gene>
    <name evidence="2" type="ORF">HNP81_003511</name>
</gene>